<organism evidence="9 10">
    <name type="scientific">Candidatus Ryanbacteria bacterium RIFCSPHIGHO2_01_FULL_48_27</name>
    <dbReference type="NCBI Taxonomy" id="1802115"/>
    <lineage>
        <taxon>Bacteria</taxon>
        <taxon>Candidatus Ryaniibacteriota</taxon>
    </lineage>
</organism>
<evidence type="ECO:0000256" key="5">
    <source>
        <dbReference type="ARBA" id="ARBA00022839"/>
    </source>
</evidence>
<evidence type="ECO:0000313" key="10">
    <source>
        <dbReference type="Proteomes" id="UP000177785"/>
    </source>
</evidence>
<evidence type="ECO:0000256" key="3">
    <source>
        <dbReference type="ARBA" id="ARBA00022722"/>
    </source>
</evidence>
<keyword evidence="4" id="KW-0378">Hydrolase</keyword>
<dbReference type="Pfam" id="PF17768">
    <property type="entry name" value="RecJ_OB"/>
    <property type="match status" value="1"/>
</dbReference>
<evidence type="ECO:0000256" key="1">
    <source>
        <dbReference type="ARBA" id="ARBA00005915"/>
    </source>
</evidence>
<gene>
    <name evidence="9" type="ORF">A2756_03830</name>
</gene>
<evidence type="ECO:0000259" key="6">
    <source>
        <dbReference type="Pfam" id="PF01368"/>
    </source>
</evidence>
<protein>
    <recommendedName>
        <fullName evidence="2">Single-stranded-DNA-specific exonuclease RecJ</fullName>
    </recommendedName>
</protein>
<dbReference type="Pfam" id="PF01368">
    <property type="entry name" value="DHH"/>
    <property type="match status" value="1"/>
</dbReference>
<dbReference type="GO" id="GO:0006281">
    <property type="term" value="P:DNA repair"/>
    <property type="evidence" value="ECO:0007669"/>
    <property type="project" value="InterPro"/>
</dbReference>
<dbReference type="Gene3D" id="2.40.50.460">
    <property type="match status" value="1"/>
</dbReference>
<evidence type="ECO:0000259" key="8">
    <source>
        <dbReference type="Pfam" id="PF17768"/>
    </source>
</evidence>
<dbReference type="InterPro" id="IPR038763">
    <property type="entry name" value="DHH_sf"/>
</dbReference>
<dbReference type="EMBL" id="MHNL01000011">
    <property type="protein sequence ID" value="OGZ44968.1"/>
    <property type="molecule type" value="Genomic_DNA"/>
</dbReference>
<dbReference type="AlphaFoldDB" id="A0A1G2G533"/>
<dbReference type="SUPFAM" id="SSF64182">
    <property type="entry name" value="DHH phosphoesterases"/>
    <property type="match status" value="1"/>
</dbReference>
<accession>A0A1G2G533</accession>
<dbReference type="InterPro" id="IPR051673">
    <property type="entry name" value="SSDNA_exonuclease_RecJ"/>
</dbReference>
<dbReference type="InterPro" id="IPR041122">
    <property type="entry name" value="RecJ_OB"/>
</dbReference>
<evidence type="ECO:0000259" key="7">
    <source>
        <dbReference type="Pfam" id="PF02272"/>
    </source>
</evidence>
<evidence type="ECO:0000313" key="9">
    <source>
        <dbReference type="EMBL" id="OGZ44968.1"/>
    </source>
</evidence>
<dbReference type="GO" id="GO:0006310">
    <property type="term" value="P:DNA recombination"/>
    <property type="evidence" value="ECO:0007669"/>
    <property type="project" value="InterPro"/>
</dbReference>
<dbReference type="GO" id="GO:0008409">
    <property type="term" value="F:5'-3' exonuclease activity"/>
    <property type="evidence" value="ECO:0007669"/>
    <property type="project" value="InterPro"/>
</dbReference>
<evidence type="ECO:0000256" key="2">
    <source>
        <dbReference type="ARBA" id="ARBA00019841"/>
    </source>
</evidence>
<dbReference type="NCBIfam" id="TIGR00644">
    <property type="entry name" value="recJ"/>
    <property type="match status" value="1"/>
</dbReference>
<dbReference type="PANTHER" id="PTHR30255">
    <property type="entry name" value="SINGLE-STRANDED-DNA-SPECIFIC EXONUCLEASE RECJ"/>
    <property type="match status" value="1"/>
</dbReference>
<sequence>MPTFFFFHVLIYTNHMATKHWVIRLFPEDEMQAVFSDEPSIVQRLLWRQDIRTREAADIFLSPDYALHTHDPFLLKDMERAVSRIGHAIRSNEKIIIFGDYDADGICGSVVFHDFFRAVDFSNFQNYIPHRYEEGYGLKMRHIEEFASGGAKLLITIDCGVTNYKEIERAGELGVDVIVIDHHIVPPQWPPAYAIIDYKHPDDAYPSKYLSGAGLAFKVVQGILVRGTWPVTLEWSKWLLDVVAIAGVADMVPILGENRVLVHYGLKVLSRARRAGLKELYRTQRMGVNPTITSDTIGFTIAPRINAASRMGHATTGFEFLTTESSEEARWLVTRLEGENEDRKKLVEEICIELKKEIAKLPELPSVFYFGKKEWLPGVLGIAATRLVEEYGRSAFLYGGAPDHMKGSCRTASGINAVEVMRACADTLLEFGGHQAAGGFSLEEKNVGVFGHKLREVVARELDNPQPVEIVLEAELHAGDVTWEAFNTVERFQPFGQENKKPLFLLRDAEVVSAQVFGSGGKHLRLGLADSARTVSALKFNAPREWMDVVAVGAHVDAVVSFDLNEWNGNRELRLRLEDIRLS</sequence>
<feature type="domain" description="DDH" evidence="6">
    <location>
        <begin position="94"/>
        <end position="245"/>
    </location>
</feature>
<keyword evidence="3" id="KW-0540">Nuclease</keyword>
<dbReference type="PANTHER" id="PTHR30255:SF2">
    <property type="entry name" value="SINGLE-STRANDED-DNA-SPECIFIC EXONUCLEASE RECJ"/>
    <property type="match status" value="1"/>
</dbReference>
<proteinExistence type="inferred from homology"/>
<dbReference type="Pfam" id="PF02272">
    <property type="entry name" value="DHHA1"/>
    <property type="match status" value="1"/>
</dbReference>
<evidence type="ECO:0000256" key="4">
    <source>
        <dbReference type="ARBA" id="ARBA00022801"/>
    </source>
</evidence>
<comment type="caution">
    <text evidence="9">The sequence shown here is derived from an EMBL/GenBank/DDBJ whole genome shotgun (WGS) entry which is preliminary data.</text>
</comment>
<dbReference type="Proteomes" id="UP000177785">
    <property type="component" value="Unassembled WGS sequence"/>
</dbReference>
<dbReference type="InterPro" id="IPR001667">
    <property type="entry name" value="DDH_dom"/>
</dbReference>
<keyword evidence="5 9" id="KW-0269">Exonuclease</keyword>
<reference evidence="9 10" key="1">
    <citation type="journal article" date="2016" name="Nat. Commun.">
        <title>Thousands of microbial genomes shed light on interconnected biogeochemical processes in an aquifer system.</title>
        <authorList>
            <person name="Anantharaman K."/>
            <person name="Brown C.T."/>
            <person name="Hug L.A."/>
            <person name="Sharon I."/>
            <person name="Castelle C.J."/>
            <person name="Probst A.J."/>
            <person name="Thomas B.C."/>
            <person name="Singh A."/>
            <person name="Wilkins M.J."/>
            <person name="Karaoz U."/>
            <person name="Brodie E.L."/>
            <person name="Williams K.H."/>
            <person name="Hubbard S.S."/>
            <person name="Banfield J.F."/>
        </authorList>
    </citation>
    <scope>NUCLEOTIDE SEQUENCE [LARGE SCALE GENOMIC DNA]</scope>
</reference>
<comment type="similarity">
    <text evidence="1">Belongs to the RecJ family.</text>
</comment>
<dbReference type="InterPro" id="IPR003156">
    <property type="entry name" value="DHHA1_dom"/>
</dbReference>
<dbReference type="Gene3D" id="3.90.1640.30">
    <property type="match status" value="1"/>
</dbReference>
<dbReference type="InterPro" id="IPR004610">
    <property type="entry name" value="RecJ"/>
</dbReference>
<dbReference type="GO" id="GO:0003676">
    <property type="term" value="F:nucleic acid binding"/>
    <property type="evidence" value="ECO:0007669"/>
    <property type="project" value="InterPro"/>
</dbReference>
<dbReference type="STRING" id="1802115.A2756_03830"/>
<name>A0A1G2G533_9BACT</name>
<feature type="domain" description="RecJ OB" evidence="8">
    <location>
        <begin position="473"/>
        <end position="579"/>
    </location>
</feature>
<feature type="domain" description="DHHA1" evidence="7">
    <location>
        <begin position="367"/>
        <end position="458"/>
    </location>
</feature>